<evidence type="ECO:0000313" key="3">
    <source>
        <dbReference type="EMBL" id="EET45618.1"/>
    </source>
</evidence>
<evidence type="ECO:0008006" key="5">
    <source>
        <dbReference type="Google" id="ProtNLM"/>
    </source>
</evidence>
<proteinExistence type="predicted"/>
<comment type="caution">
    <text evidence="3">The sequence shown here is derived from an EMBL/GenBank/DDBJ whole genome shotgun (WGS) entry which is preliminary data.</text>
</comment>
<keyword evidence="1" id="KW-0175">Coiled coil</keyword>
<dbReference type="Gene3D" id="1.10.287.2610">
    <property type="match status" value="1"/>
</dbReference>
<feature type="chain" id="PRO_5002968804" description="Periplasmic protein" evidence="2">
    <location>
        <begin position="22"/>
        <end position="115"/>
    </location>
</feature>
<evidence type="ECO:0000313" key="4">
    <source>
        <dbReference type="Proteomes" id="UP000005365"/>
    </source>
</evidence>
<feature type="signal peptide" evidence="2">
    <location>
        <begin position="1"/>
        <end position="21"/>
    </location>
</feature>
<reference evidence="3" key="1">
    <citation type="submission" date="2009-07" db="EMBL/GenBank/DDBJ databases">
        <authorList>
            <person name="Weinstock G."/>
            <person name="Sodergren E."/>
            <person name="Clifton S."/>
            <person name="Fulton L."/>
            <person name="Fulton B."/>
            <person name="Courtney L."/>
            <person name="Fronick C."/>
            <person name="Harrison M."/>
            <person name="Strong C."/>
            <person name="Farmer C."/>
            <person name="Delahaunty K."/>
            <person name="Markovic C."/>
            <person name="Hall O."/>
            <person name="Minx P."/>
            <person name="Tomlinson C."/>
            <person name="Mitreva M."/>
            <person name="Nelson J."/>
            <person name="Hou S."/>
            <person name="Wollam A."/>
            <person name="Pepin K.H."/>
            <person name="Johnson M."/>
            <person name="Bhonagiri V."/>
            <person name="Nash W.E."/>
            <person name="Warren W."/>
            <person name="Chinwalla A."/>
            <person name="Mardis E.R."/>
            <person name="Wilson R.K."/>
        </authorList>
    </citation>
    <scope>NUCLEOTIDE SEQUENCE [LARGE SCALE GENOMIC DNA]</scope>
    <source>
        <strain evidence="3">ATCC 29256</strain>
    </source>
</reference>
<keyword evidence="4" id="KW-1185">Reference proteome</keyword>
<feature type="coiled-coil region" evidence="1">
    <location>
        <begin position="21"/>
        <end position="83"/>
    </location>
</feature>
<organism evidence="3 4">
    <name type="scientific">Neisseria sicca ATCC 29256</name>
    <dbReference type="NCBI Taxonomy" id="547045"/>
    <lineage>
        <taxon>Bacteria</taxon>
        <taxon>Pseudomonadati</taxon>
        <taxon>Pseudomonadota</taxon>
        <taxon>Betaproteobacteria</taxon>
        <taxon>Neisseriales</taxon>
        <taxon>Neisseriaceae</taxon>
        <taxon>Neisseria</taxon>
    </lineage>
</organism>
<dbReference type="EMBL" id="ACKO02000002">
    <property type="protein sequence ID" value="EET45618.1"/>
    <property type="molecule type" value="Genomic_DNA"/>
</dbReference>
<name>C6M1E0_NEISI</name>
<dbReference type="Proteomes" id="UP000005365">
    <property type="component" value="Unassembled WGS sequence"/>
</dbReference>
<evidence type="ECO:0000256" key="1">
    <source>
        <dbReference type="SAM" id="Coils"/>
    </source>
</evidence>
<keyword evidence="2" id="KW-0732">Signal</keyword>
<gene>
    <name evidence="3" type="ORF">NEISICOT_00320</name>
</gene>
<dbReference type="AlphaFoldDB" id="C6M1E0"/>
<dbReference type="eggNOG" id="ENOG5033CGZ">
    <property type="taxonomic scope" value="Bacteria"/>
</dbReference>
<protein>
    <recommendedName>
        <fullName evidence="5">Periplasmic protein</fullName>
    </recommendedName>
</protein>
<evidence type="ECO:0000256" key="2">
    <source>
        <dbReference type="SAM" id="SignalP"/>
    </source>
</evidence>
<sequence length="115" mass="12361">MFMNNKLIALILLGVSLNAAADSAEDNLMNARSAYRTALKQQTGNDSKIISLQSDLEDAQYHLQKAQADIVRLQGELQAAMNVKSQQAETLRQAGQQLDAAWGAVYGPGGTKAGR</sequence>
<accession>C6M1E0</accession>